<feature type="non-terminal residue" evidence="4">
    <location>
        <position position="394"/>
    </location>
</feature>
<sequence>MALHALLRRNLTSFFSENLLSPTVSNGSLSLHIAYFSTAMETKPSTTPSVYEFLTNKHQFPPQVASRAASILSPSINPEKYDSVLSFFKQIGFTKSHLERILINRPHLLAADLEKIIKPKIKVFQDNGFPSDDITAIISKEPMILHVSLENKLVPALSWLKDLFGSIDKVARALRKSGWLLLGDLENITLPNVQTLMNRGMSRDQVVKLINYMPRAILYNRETLSRCLENMDKMDVVWTPKMYIYAVATFCSMTGEAWERKLQAFREILEFSQDDIVRVLRKSPTVFCVSQDKMRIVKKLLLGTGKYDASSIAEFPRVLLFSIEKRCKPRFEVLGMLESRGLIEEWPSLCLICSLTDEQFFEDYSVAKERANLCKLVNGIEAFCFGGVFASGGE</sequence>
<proteinExistence type="inferred from homology"/>
<dbReference type="Gene3D" id="1.25.70.10">
    <property type="entry name" value="Transcription termination factor 3, mitochondrial"/>
    <property type="match status" value="1"/>
</dbReference>
<keyword evidence="2" id="KW-0804">Transcription</keyword>
<comment type="similarity">
    <text evidence="1">Belongs to the mTERF family.</text>
</comment>
<dbReference type="GO" id="GO:0006353">
    <property type="term" value="P:DNA-templated transcription termination"/>
    <property type="evidence" value="ECO:0007669"/>
    <property type="project" value="UniProtKB-KW"/>
</dbReference>
<gene>
    <name evidence="4" type="ORF">STAS_13906</name>
</gene>
<dbReference type="Proteomes" id="UP000325081">
    <property type="component" value="Unassembled WGS sequence"/>
</dbReference>
<accession>A0A5A7PX88</accession>
<dbReference type="AlphaFoldDB" id="A0A5A7PX88"/>
<dbReference type="FunFam" id="1.25.70.10:FF:000001">
    <property type="entry name" value="Mitochondrial transcription termination factor-like"/>
    <property type="match status" value="1"/>
</dbReference>
<comment type="caution">
    <text evidence="4">The sequence shown here is derived from an EMBL/GenBank/DDBJ whole genome shotgun (WGS) entry which is preliminary data.</text>
</comment>
<evidence type="ECO:0000256" key="1">
    <source>
        <dbReference type="ARBA" id="ARBA00007692"/>
    </source>
</evidence>
<evidence type="ECO:0000256" key="2">
    <source>
        <dbReference type="ARBA" id="ARBA00022472"/>
    </source>
</evidence>
<dbReference type="SMART" id="SM00733">
    <property type="entry name" value="Mterf"/>
    <property type="match status" value="6"/>
</dbReference>
<keyword evidence="3" id="KW-0809">Transit peptide</keyword>
<dbReference type="InterPro" id="IPR003690">
    <property type="entry name" value="MTERF"/>
</dbReference>
<evidence type="ECO:0000313" key="5">
    <source>
        <dbReference type="Proteomes" id="UP000325081"/>
    </source>
</evidence>
<dbReference type="OrthoDB" id="637682at2759"/>
<dbReference type="Pfam" id="PF02536">
    <property type="entry name" value="mTERF"/>
    <property type="match status" value="2"/>
</dbReference>
<protein>
    <submittedName>
        <fullName evidence="4">Mitochondrial transcription termination factorfamily protein</fullName>
    </submittedName>
</protein>
<name>A0A5A7PX88_STRAF</name>
<dbReference type="InterPro" id="IPR038538">
    <property type="entry name" value="MTERF_sf"/>
</dbReference>
<keyword evidence="2" id="KW-0805">Transcription regulation</keyword>
<dbReference type="GO" id="GO:0003676">
    <property type="term" value="F:nucleic acid binding"/>
    <property type="evidence" value="ECO:0007669"/>
    <property type="project" value="InterPro"/>
</dbReference>
<dbReference type="EMBL" id="BKCP01005383">
    <property type="protein sequence ID" value="GER37493.1"/>
    <property type="molecule type" value="Genomic_DNA"/>
</dbReference>
<keyword evidence="5" id="KW-1185">Reference proteome</keyword>
<organism evidence="4 5">
    <name type="scientific">Striga asiatica</name>
    <name type="common">Asiatic witchweed</name>
    <name type="synonym">Buchnera asiatica</name>
    <dbReference type="NCBI Taxonomy" id="4170"/>
    <lineage>
        <taxon>Eukaryota</taxon>
        <taxon>Viridiplantae</taxon>
        <taxon>Streptophyta</taxon>
        <taxon>Embryophyta</taxon>
        <taxon>Tracheophyta</taxon>
        <taxon>Spermatophyta</taxon>
        <taxon>Magnoliopsida</taxon>
        <taxon>eudicotyledons</taxon>
        <taxon>Gunneridae</taxon>
        <taxon>Pentapetalae</taxon>
        <taxon>asterids</taxon>
        <taxon>lamiids</taxon>
        <taxon>Lamiales</taxon>
        <taxon>Orobanchaceae</taxon>
        <taxon>Buchnereae</taxon>
        <taxon>Striga</taxon>
    </lineage>
</organism>
<reference evidence="5" key="1">
    <citation type="journal article" date="2019" name="Curr. Biol.">
        <title>Genome Sequence of Striga asiatica Provides Insight into the Evolution of Plant Parasitism.</title>
        <authorList>
            <person name="Yoshida S."/>
            <person name="Kim S."/>
            <person name="Wafula E.K."/>
            <person name="Tanskanen J."/>
            <person name="Kim Y.M."/>
            <person name="Honaas L."/>
            <person name="Yang Z."/>
            <person name="Spallek T."/>
            <person name="Conn C.E."/>
            <person name="Ichihashi Y."/>
            <person name="Cheong K."/>
            <person name="Cui S."/>
            <person name="Der J.P."/>
            <person name="Gundlach H."/>
            <person name="Jiao Y."/>
            <person name="Hori C."/>
            <person name="Ishida J.K."/>
            <person name="Kasahara H."/>
            <person name="Kiba T."/>
            <person name="Kim M.S."/>
            <person name="Koo N."/>
            <person name="Laohavisit A."/>
            <person name="Lee Y.H."/>
            <person name="Lumba S."/>
            <person name="McCourt P."/>
            <person name="Mortimer J.C."/>
            <person name="Mutuku J.M."/>
            <person name="Nomura T."/>
            <person name="Sasaki-Sekimoto Y."/>
            <person name="Seto Y."/>
            <person name="Wang Y."/>
            <person name="Wakatake T."/>
            <person name="Sakakibara H."/>
            <person name="Demura T."/>
            <person name="Yamaguchi S."/>
            <person name="Yoneyama K."/>
            <person name="Manabe R.I."/>
            <person name="Nelson D.C."/>
            <person name="Schulman A.H."/>
            <person name="Timko M.P."/>
            <person name="dePamphilis C.W."/>
            <person name="Choi D."/>
            <person name="Shirasu K."/>
        </authorList>
    </citation>
    <scope>NUCLEOTIDE SEQUENCE [LARGE SCALE GENOMIC DNA]</scope>
    <source>
        <strain evidence="5">cv. UVA1</strain>
    </source>
</reference>
<keyword evidence="2" id="KW-0806">Transcription termination</keyword>
<evidence type="ECO:0000256" key="3">
    <source>
        <dbReference type="ARBA" id="ARBA00022946"/>
    </source>
</evidence>
<dbReference type="PANTHER" id="PTHR13068:SF130">
    <property type="entry name" value="TRANSCRIPTION TERMINATION FACTOR MTERF6, CHLOROPLASTIC_MITOCHONDRIAL-LIKE"/>
    <property type="match status" value="1"/>
</dbReference>
<dbReference type="PANTHER" id="PTHR13068">
    <property type="entry name" value="CGI-12 PROTEIN-RELATED"/>
    <property type="match status" value="1"/>
</dbReference>
<evidence type="ECO:0000313" key="4">
    <source>
        <dbReference type="EMBL" id="GER37493.1"/>
    </source>
</evidence>